<comment type="catalytic activity">
    <reaction evidence="9">
        <text>UTP + H2O = UMP + diphosphate + H(+)</text>
        <dbReference type="Rhea" id="RHEA:29395"/>
        <dbReference type="ChEBI" id="CHEBI:15377"/>
        <dbReference type="ChEBI" id="CHEBI:15378"/>
        <dbReference type="ChEBI" id="CHEBI:33019"/>
        <dbReference type="ChEBI" id="CHEBI:46398"/>
        <dbReference type="ChEBI" id="CHEBI:57865"/>
        <dbReference type="EC" id="3.6.1.9"/>
    </reaction>
</comment>
<dbReference type="PIRSF" id="PIRSF006305">
    <property type="entry name" value="Maf"/>
    <property type="match status" value="1"/>
</dbReference>
<dbReference type="PANTHER" id="PTHR43213">
    <property type="entry name" value="BIFUNCTIONAL DTTP/UTP PYROPHOSPHATASE/METHYLTRANSFERASE PROTEIN-RELATED"/>
    <property type="match status" value="1"/>
</dbReference>
<dbReference type="InterPro" id="IPR029001">
    <property type="entry name" value="ITPase-like_fam"/>
</dbReference>
<evidence type="ECO:0000256" key="4">
    <source>
        <dbReference type="ARBA" id="ARBA00022801"/>
    </source>
</evidence>
<keyword evidence="4 9" id="KW-0378">Hydrolase</keyword>
<dbReference type="AlphaFoldDB" id="A0A550JH19"/>
<dbReference type="EC" id="3.6.1.9" evidence="9"/>
<comment type="caution">
    <text evidence="10">The sequence shown here is derived from an EMBL/GenBank/DDBJ whole genome shotgun (WGS) entry which is preliminary data.</text>
</comment>
<comment type="caution">
    <text evidence="9">Lacks conserved residue(s) required for the propagation of feature annotation.</text>
</comment>
<proteinExistence type="inferred from homology"/>
<evidence type="ECO:0000256" key="9">
    <source>
        <dbReference type="HAMAP-Rule" id="MF_00528"/>
    </source>
</evidence>
<dbReference type="GO" id="GO:0036221">
    <property type="term" value="F:UTP diphosphatase activity"/>
    <property type="evidence" value="ECO:0007669"/>
    <property type="project" value="RHEA"/>
</dbReference>
<dbReference type="Proteomes" id="UP000317155">
    <property type="component" value="Unassembled WGS sequence"/>
</dbReference>
<evidence type="ECO:0000256" key="7">
    <source>
        <dbReference type="ARBA" id="ARBA00053369"/>
    </source>
</evidence>
<evidence type="ECO:0000256" key="5">
    <source>
        <dbReference type="ARBA" id="ARBA00023080"/>
    </source>
</evidence>
<keyword evidence="3 9" id="KW-0963">Cytoplasm</keyword>
<dbReference type="CDD" id="cd00555">
    <property type="entry name" value="Maf"/>
    <property type="match status" value="1"/>
</dbReference>
<dbReference type="HAMAP" id="MF_00528">
    <property type="entry name" value="Maf"/>
    <property type="match status" value="1"/>
</dbReference>
<protein>
    <recommendedName>
        <fullName evidence="9">dTTP/UTP pyrophosphatase</fullName>
        <shortName evidence="9">dTTPase/UTPase</shortName>
        <ecNumber evidence="9">3.6.1.9</ecNumber>
    </recommendedName>
    <alternativeName>
        <fullName evidence="9">Nucleoside triphosphate pyrophosphatase</fullName>
    </alternativeName>
    <alternativeName>
        <fullName evidence="9">Nucleotide pyrophosphatase</fullName>
        <shortName evidence="9">Nucleotide PPase</shortName>
    </alternativeName>
</protein>
<dbReference type="Gene3D" id="3.90.950.10">
    <property type="match status" value="1"/>
</dbReference>
<evidence type="ECO:0000313" key="11">
    <source>
        <dbReference type="Proteomes" id="UP000317155"/>
    </source>
</evidence>
<dbReference type="InterPro" id="IPR003697">
    <property type="entry name" value="Maf-like"/>
</dbReference>
<comment type="similarity">
    <text evidence="9">Belongs to the Maf family. YhdE subfamily.</text>
</comment>
<evidence type="ECO:0000256" key="2">
    <source>
        <dbReference type="ARBA" id="ARBA00004496"/>
    </source>
</evidence>
<evidence type="ECO:0000256" key="1">
    <source>
        <dbReference type="ARBA" id="ARBA00001968"/>
    </source>
</evidence>
<dbReference type="RefSeq" id="WP_092057527.1">
    <property type="nucleotide sequence ID" value="NZ_FOJJ01000034.1"/>
</dbReference>
<dbReference type="GO" id="GO:0009117">
    <property type="term" value="P:nucleotide metabolic process"/>
    <property type="evidence" value="ECO:0007669"/>
    <property type="project" value="UniProtKB-KW"/>
</dbReference>
<keyword evidence="11" id="KW-1185">Reference proteome</keyword>
<evidence type="ECO:0000256" key="3">
    <source>
        <dbReference type="ARBA" id="ARBA00022490"/>
    </source>
</evidence>
<dbReference type="SUPFAM" id="SSF52972">
    <property type="entry name" value="ITPase-like"/>
    <property type="match status" value="1"/>
</dbReference>
<comment type="function">
    <text evidence="9">Nucleoside triphosphate pyrophosphatase that hydrolyzes dTTP and UTP. May have a dual role in cell division arrest and in preventing the incorporation of modified nucleotides into cellular nucleic acids.</text>
</comment>
<dbReference type="FunFam" id="3.90.950.10:FF:000005">
    <property type="entry name" value="7-methyl-GTP pyrophosphatase"/>
    <property type="match status" value="1"/>
</dbReference>
<keyword evidence="5 9" id="KW-0546">Nucleotide metabolism</keyword>
<feature type="active site" description="Proton acceptor" evidence="9">
    <location>
        <position position="74"/>
    </location>
</feature>
<evidence type="ECO:0000256" key="6">
    <source>
        <dbReference type="ARBA" id="ARBA00050213"/>
    </source>
</evidence>
<name>A0A550JH19_9BACT</name>
<sequence>MKSTHDIVLASASPRRRELLERVGIPFRVVPSDIPEDERPGESPEEHVLRLSRDKAGEVAGRADIPGRWFIGSDTIVLRDGGILGKPADEAEAAAMLRSLSGREHRVLSGYAVHDRETGTTHADVVATRVRFKPLTAAEIAGYIATGEPMDKAGAYAIQGIGVFMVEAIEGSYTNVVGLPLCEVVATLERLGAVRLFENPT</sequence>
<dbReference type="GO" id="GO:0005737">
    <property type="term" value="C:cytoplasm"/>
    <property type="evidence" value="ECO:0007669"/>
    <property type="project" value="UniProtKB-SubCell"/>
</dbReference>
<dbReference type="NCBIfam" id="TIGR00172">
    <property type="entry name" value="maf"/>
    <property type="match status" value="1"/>
</dbReference>
<comment type="similarity">
    <text evidence="8">Belongs to the Maf family. YceF subfamily.</text>
</comment>
<feature type="site" description="Important for substrate specificity" evidence="9">
    <location>
        <position position="15"/>
    </location>
</feature>
<reference evidence="10 11" key="1">
    <citation type="submission" date="2019-07" db="EMBL/GenBank/DDBJ databases">
        <title>Insights of Desulfuromonas acetexigens electromicrobiology.</title>
        <authorList>
            <person name="Katuri K."/>
            <person name="Sapireddy V."/>
            <person name="Shaw D.R."/>
            <person name="Saikaly P."/>
        </authorList>
    </citation>
    <scope>NUCLEOTIDE SEQUENCE [LARGE SCALE GENOMIC DNA]</scope>
    <source>
        <strain evidence="10 11">2873</strain>
    </source>
</reference>
<comment type="catalytic activity">
    <reaction evidence="6">
        <text>N(7)-methyl-GTP + H2O = N(7)-methyl-GMP + diphosphate + H(+)</text>
        <dbReference type="Rhea" id="RHEA:58744"/>
        <dbReference type="ChEBI" id="CHEBI:15377"/>
        <dbReference type="ChEBI" id="CHEBI:15378"/>
        <dbReference type="ChEBI" id="CHEBI:33019"/>
        <dbReference type="ChEBI" id="CHEBI:58285"/>
        <dbReference type="ChEBI" id="CHEBI:87133"/>
    </reaction>
</comment>
<dbReference type="GO" id="GO:0036218">
    <property type="term" value="F:dTTP diphosphatase activity"/>
    <property type="evidence" value="ECO:0007669"/>
    <property type="project" value="RHEA"/>
</dbReference>
<dbReference type="PANTHER" id="PTHR43213:SF5">
    <property type="entry name" value="BIFUNCTIONAL DTTP_UTP PYROPHOSPHATASE_METHYLTRANSFERASE PROTEIN-RELATED"/>
    <property type="match status" value="1"/>
</dbReference>
<dbReference type="Pfam" id="PF02545">
    <property type="entry name" value="Maf"/>
    <property type="match status" value="1"/>
</dbReference>
<dbReference type="EMBL" id="VJVV01000004">
    <property type="protein sequence ID" value="TRO82482.1"/>
    <property type="molecule type" value="Genomic_DNA"/>
</dbReference>
<comment type="function">
    <text evidence="7">Nucleoside triphosphate pyrophosphatase that hydrolyzes 7-methyl-GTP (m(7)GTP). May have a dual role in cell division arrest and in preventing the incorporation of modified nucleotides into cellular nucleic acids.</text>
</comment>
<feature type="site" description="Important for substrate specificity" evidence="9">
    <location>
        <position position="75"/>
    </location>
</feature>
<comment type="catalytic activity">
    <reaction evidence="9">
        <text>dTTP + H2O = dTMP + diphosphate + H(+)</text>
        <dbReference type="Rhea" id="RHEA:28534"/>
        <dbReference type="ChEBI" id="CHEBI:15377"/>
        <dbReference type="ChEBI" id="CHEBI:15378"/>
        <dbReference type="ChEBI" id="CHEBI:33019"/>
        <dbReference type="ChEBI" id="CHEBI:37568"/>
        <dbReference type="ChEBI" id="CHEBI:63528"/>
        <dbReference type="EC" id="3.6.1.9"/>
    </reaction>
</comment>
<dbReference type="OrthoDB" id="9807767at2"/>
<feature type="site" description="Important for substrate specificity" evidence="9">
    <location>
        <position position="159"/>
    </location>
</feature>
<comment type="subcellular location">
    <subcellularLocation>
        <location evidence="2 9">Cytoplasm</location>
    </subcellularLocation>
</comment>
<gene>
    <name evidence="10" type="ORF">FL622_07855</name>
</gene>
<accession>A0A550JH19</accession>
<comment type="cofactor">
    <cofactor evidence="1 9">
        <name>a divalent metal cation</name>
        <dbReference type="ChEBI" id="CHEBI:60240"/>
    </cofactor>
</comment>
<evidence type="ECO:0000256" key="8">
    <source>
        <dbReference type="ARBA" id="ARBA00060749"/>
    </source>
</evidence>
<evidence type="ECO:0000313" key="10">
    <source>
        <dbReference type="EMBL" id="TRO82482.1"/>
    </source>
</evidence>
<organism evidence="10 11">
    <name type="scientific">Trichloromonas acetexigens</name>
    <dbReference type="NCBI Taxonomy" id="38815"/>
    <lineage>
        <taxon>Bacteria</taxon>
        <taxon>Pseudomonadati</taxon>
        <taxon>Thermodesulfobacteriota</taxon>
        <taxon>Desulfuromonadia</taxon>
        <taxon>Desulfuromonadales</taxon>
        <taxon>Trichloromonadaceae</taxon>
        <taxon>Trichloromonas</taxon>
    </lineage>
</organism>